<feature type="transmembrane region" description="Helical" evidence="9">
    <location>
        <begin position="72"/>
        <end position="98"/>
    </location>
</feature>
<dbReference type="InterPro" id="IPR013525">
    <property type="entry name" value="ABC2_TM"/>
</dbReference>
<keyword evidence="8 9" id="KW-0472">Membrane</keyword>
<accession>A0ABQ0QLN0</accession>
<dbReference type="Proteomes" id="UP001062443">
    <property type="component" value="Unassembled WGS sequence"/>
</dbReference>
<keyword evidence="4" id="KW-1003">Cell membrane</keyword>
<evidence type="ECO:0000256" key="9">
    <source>
        <dbReference type="SAM" id="Phobius"/>
    </source>
</evidence>
<keyword evidence="12" id="KW-1185">Reference proteome</keyword>
<feature type="transmembrane region" description="Helical" evidence="9">
    <location>
        <begin position="119"/>
        <end position="144"/>
    </location>
</feature>
<comment type="caution">
    <text evidence="11">The sequence shown here is derived from an EMBL/GenBank/DDBJ whole genome shotgun (WGS) entry which is preliminary data.</text>
</comment>
<feature type="transmembrane region" description="Helical" evidence="9">
    <location>
        <begin position="44"/>
        <end position="66"/>
    </location>
</feature>
<evidence type="ECO:0000313" key="12">
    <source>
        <dbReference type="Proteomes" id="UP001062443"/>
    </source>
</evidence>
<evidence type="ECO:0000313" key="11">
    <source>
        <dbReference type="EMBL" id="GBR49475.1"/>
    </source>
</evidence>
<evidence type="ECO:0000256" key="4">
    <source>
        <dbReference type="ARBA" id="ARBA00022475"/>
    </source>
</evidence>
<dbReference type="Pfam" id="PF01061">
    <property type="entry name" value="ABC2_membrane"/>
    <property type="match status" value="1"/>
</dbReference>
<name>A0ABQ0QLN0_9PROT</name>
<evidence type="ECO:0000259" key="10">
    <source>
        <dbReference type="Pfam" id="PF01061"/>
    </source>
</evidence>
<feature type="transmembrane region" description="Helical" evidence="9">
    <location>
        <begin position="237"/>
        <end position="257"/>
    </location>
</feature>
<reference evidence="11" key="1">
    <citation type="submission" date="2013-04" db="EMBL/GenBank/DDBJ databases">
        <title>The genome sequencing project of 58 acetic acid bacteria.</title>
        <authorList>
            <person name="Okamoto-Kainuma A."/>
            <person name="Ishikawa M."/>
            <person name="Umino S."/>
            <person name="Koizumi Y."/>
            <person name="Shiwa Y."/>
            <person name="Yoshikawa H."/>
            <person name="Matsutani M."/>
            <person name="Matsushita K."/>
        </authorList>
    </citation>
    <scope>NUCLEOTIDE SEQUENCE</scope>
    <source>
        <strain evidence="11">NBRC 106556</strain>
    </source>
</reference>
<feature type="domain" description="ABC-2 type transporter transmembrane" evidence="10">
    <location>
        <begin position="26"/>
        <end position="223"/>
    </location>
</feature>
<keyword evidence="7" id="KW-0762">Sugar transport</keyword>
<evidence type="ECO:0000256" key="3">
    <source>
        <dbReference type="ARBA" id="ARBA00022448"/>
    </source>
</evidence>
<gene>
    <name evidence="11" type="ORF">AA106556_2066</name>
</gene>
<keyword evidence="6 9" id="KW-1133">Transmembrane helix</keyword>
<sequence length="267" mass="30576">MLKKTSFYIGSQDAFPALREYWLPFVLAWQDISVRYKRSKIGQFWLTINTFIYIASLGVIFGTLFRLNLHEYLPNICAAILTWNFINTSISDGCLAFINSDSVILQIKMPFFTHIIRTVTRNLIVFAHNIVIFPIIALCVGYGINFYALFAIPGLLLILINLLWVCTILAVVCTRFRDLHQVVISLLQIIFYATPVVWDVKSLPKDVSPLFVTLNPFYDFIDLVKRPLMGQPPGMNEWLLCSALAVIGWCVALCVLGKFKHRIAYWL</sequence>
<dbReference type="PANTHER" id="PTHR30413">
    <property type="entry name" value="INNER MEMBRANE TRANSPORT PERMEASE"/>
    <property type="match status" value="1"/>
</dbReference>
<evidence type="ECO:0000256" key="6">
    <source>
        <dbReference type="ARBA" id="ARBA00022989"/>
    </source>
</evidence>
<evidence type="ECO:0000256" key="8">
    <source>
        <dbReference type="ARBA" id="ARBA00023136"/>
    </source>
</evidence>
<organism evidence="11 12">
    <name type="scientific">Neokomagataea tanensis NBRC 106556</name>
    <dbReference type="NCBI Taxonomy" id="1223519"/>
    <lineage>
        <taxon>Bacteria</taxon>
        <taxon>Pseudomonadati</taxon>
        <taxon>Pseudomonadota</taxon>
        <taxon>Alphaproteobacteria</taxon>
        <taxon>Acetobacterales</taxon>
        <taxon>Acetobacteraceae</taxon>
        <taxon>Neokomagataea</taxon>
    </lineage>
</organism>
<dbReference type="RefSeq" id="WP_068170084.1">
    <property type="nucleotide sequence ID" value="NZ_BAQB01000097.1"/>
</dbReference>
<keyword evidence="5 9" id="KW-0812">Transmembrane</keyword>
<keyword evidence="7" id="KW-0625">Polysaccharide transport</keyword>
<keyword evidence="3" id="KW-0813">Transport</keyword>
<protein>
    <submittedName>
        <fullName evidence="11">ABC transporter</fullName>
    </submittedName>
</protein>
<evidence type="ECO:0000256" key="7">
    <source>
        <dbReference type="ARBA" id="ARBA00023047"/>
    </source>
</evidence>
<proteinExistence type="inferred from homology"/>
<feature type="transmembrane region" description="Helical" evidence="9">
    <location>
        <begin position="150"/>
        <end position="172"/>
    </location>
</feature>
<dbReference type="PANTHER" id="PTHR30413:SF10">
    <property type="entry name" value="CAPSULE POLYSACCHARIDE EXPORT INNER-MEMBRANE PROTEIN CTRC"/>
    <property type="match status" value="1"/>
</dbReference>
<comment type="similarity">
    <text evidence="2">Belongs to the ABC-2 integral membrane protein family.</text>
</comment>
<comment type="subcellular location">
    <subcellularLocation>
        <location evidence="1">Cell membrane</location>
        <topology evidence="1">Multi-pass membrane protein</topology>
    </subcellularLocation>
</comment>
<feature type="transmembrane region" description="Helical" evidence="9">
    <location>
        <begin position="179"/>
        <end position="198"/>
    </location>
</feature>
<evidence type="ECO:0000256" key="2">
    <source>
        <dbReference type="ARBA" id="ARBA00007783"/>
    </source>
</evidence>
<evidence type="ECO:0000256" key="5">
    <source>
        <dbReference type="ARBA" id="ARBA00022692"/>
    </source>
</evidence>
<dbReference type="EMBL" id="BAQB01000097">
    <property type="protein sequence ID" value="GBR49475.1"/>
    <property type="molecule type" value="Genomic_DNA"/>
</dbReference>
<evidence type="ECO:0000256" key="1">
    <source>
        <dbReference type="ARBA" id="ARBA00004651"/>
    </source>
</evidence>